<keyword evidence="4" id="KW-0694">RNA-binding</keyword>
<dbReference type="Gene3D" id="3.30.2350.10">
    <property type="entry name" value="Pseudouridine synthase"/>
    <property type="match status" value="1"/>
</dbReference>
<evidence type="ECO:0000256" key="3">
    <source>
        <dbReference type="PIRSR" id="PIRSR606225-1"/>
    </source>
</evidence>
<dbReference type="GO" id="GO:0120159">
    <property type="term" value="F:rRNA pseudouridine synthase activity"/>
    <property type="evidence" value="ECO:0007669"/>
    <property type="project" value="UniProtKB-ARBA"/>
</dbReference>
<feature type="active site" evidence="3">
    <location>
        <position position="164"/>
    </location>
</feature>
<sequence length="349" mass="38086">MSDTPPADPDPALTIPAEADNGEPTFPARLIVDEVEQGARLDAFLAKRLNAFSRSVLKRAIDGAAVTVDGRRRKASFRLEVGMAVVVERLEPPPPGPKPEAIDLDFVYEDDDLVAVNKPPGMVVHPAKGHWEGTLASALAHHFGAGGLSSTGGATRPGIVHRLDRDTSGVIAIAKHDRAHERLAKQWADRTVEKEYLAVVQGVPTRDADVIDAAIGPHPKQRERMAIRSDTPDCREAVTRYEVVERFERHAVLRVMPKTGRTHQIRVHLRHLGFPVVCDRLYGHQADVNAAALRGEATSSEPPLLRRQALHASRLRLDQPTSGERLTLEAPLAADIEAVLAVLRAERAS</sequence>
<evidence type="ECO:0000313" key="8">
    <source>
        <dbReference type="EMBL" id="TWT90643.1"/>
    </source>
</evidence>
<evidence type="ECO:0000256" key="6">
    <source>
        <dbReference type="SAM" id="MobiDB-lite"/>
    </source>
</evidence>
<dbReference type="InterPro" id="IPR006145">
    <property type="entry name" value="PsdUridine_synth_RsuA/RluA"/>
</dbReference>
<name>A0A5C5ZWJ9_9BACT</name>
<reference evidence="8 9" key="1">
    <citation type="submission" date="2019-02" db="EMBL/GenBank/DDBJ databases">
        <title>Deep-cultivation of Planctomycetes and their phenomic and genomic characterization uncovers novel biology.</title>
        <authorList>
            <person name="Wiegand S."/>
            <person name="Jogler M."/>
            <person name="Boedeker C."/>
            <person name="Pinto D."/>
            <person name="Vollmers J."/>
            <person name="Rivas-Marin E."/>
            <person name="Kohn T."/>
            <person name="Peeters S.H."/>
            <person name="Heuer A."/>
            <person name="Rast P."/>
            <person name="Oberbeckmann S."/>
            <person name="Bunk B."/>
            <person name="Jeske O."/>
            <person name="Meyerdierks A."/>
            <person name="Storesund J.E."/>
            <person name="Kallscheuer N."/>
            <person name="Luecker S."/>
            <person name="Lage O.M."/>
            <person name="Pohl T."/>
            <person name="Merkel B.J."/>
            <person name="Hornburger P."/>
            <person name="Mueller R.-W."/>
            <person name="Bruemmer F."/>
            <person name="Labrenz M."/>
            <person name="Spormann A.M."/>
            <person name="Op Den Camp H."/>
            <person name="Overmann J."/>
            <person name="Amann R."/>
            <person name="Jetten M.S.M."/>
            <person name="Mascher T."/>
            <person name="Medema M.H."/>
            <person name="Devos D.P."/>
            <person name="Kaster A.-K."/>
            <person name="Ovreas L."/>
            <person name="Rohde M."/>
            <person name="Galperin M.Y."/>
            <person name="Jogler C."/>
        </authorList>
    </citation>
    <scope>NUCLEOTIDE SEQUENCE [LARGE SCALE GENOMIC DNA]</scope>
    <source>
        <strain evidence="8 9">Mal64</strain>
    </source>
</reference>
<gene>
    <name evidence="8" type="ORF">Mal64_10370</name>
</gene>
<dbReference type="CDD" id="cd02869">
    <property type="entry name" value="PseudoU_synth_RluA_like"/>
    <property type="match status" value="1"/>
</dbReference>
<dbReference type="SUPFAM" id="SSF55174">
    <property type="entry name" value="Alpha-L RNA-binding motif"/>
    <property type="match status" value="1"/>
</dbReference>
<feature type="domain" description="RNA-binding S4" evidence="7">
    <location>
        <begin position="39"/>
        <end position="101"/>
    </location>
</feature>
<evidence type="ECO:0000256" key="2">
    <source>
        <dbReference type="ARBA" id="ARBA00023235"/>
    </source>
</evidence>
<keyword evidence="2 5" id="KW-0413">Isomerase</keyword>
<dbReference type="CDD" id="cd00165">
    <property type="entry name" value="S4"/>
    <property type="match status" value="1"/>
</dbReference>
<dbReference type="InterPro" id="IPR050188">
    <property type="entry name" value="RluA_PseudoU_synthase"/>
</dbReference>
<feature type="region of interest" description="Disordered" evidence="6">
    <location>
        <begin position="1"/>
        <end position="22"/>
    </location>
</feature>
<evidence type="ECO:0000313" key="9">
    <source>
        <dbReference type="Proteomes" id="UP000315440"/>
    </source>
</evidence>
<accession>A0A5C5ZWJ9</accession>
<proteinExistence type="inferred from homology"/>
<dbReference type="PANTHER" id="PTHR21600">
    <property type="entry name" value="MITOCHONDRIAL RNA PSEUDOURIDINE SYNTHASE"/>
    <property type="match status" value="1"/>
</dbReference>
<feature type="compositionally biased region" description="Low complexity" evidence="6">
    <location>
        <begin position="1"/>
        <end position="17"/>
    </location>
</feature>
<dbReference type="RefSeq" id="WP_146397692.1">
    <property type="nucleotide sequence ID" value="NZ_SJPQ01000001.1"/>
</dbReference>
<dbReference type="AlphaFoldDB" id="A0A5C5ZWJ9"/>
<comment type="caution">
    <text evidence="8">The sequence shown here is derived from an EMBL/GenBank/DDBJ whole genome shotgun (WGS) entry which is preliminary data.</text>
</comment>
<evidence type="ECO:0000256" key="1">
    <source>
        <dbReference type="ARBA" id="ARBA00010876"/>
    </source>
</evidence>
<dbReference type="NCBIfam" id="TIGR00005">
    <property type="entry name" value="rluA_subfam"/>
    <property type="match status" value="1"/>
</dbReference>
<dbReference type="SUPFAM" id="SSF55120">
    <property type="entry name" value="Pseudouridine synthase"/>
    <property type="match status" value="1"/>
</dbReference>
<dbReference type="OrthoDB" id="9784108at2"/>
<dbReference type="InterPro" id="IPR006225">
    <property type="entry name" value="PsdUridine_synth_RluC/D"/>
</dbReference>
<organism evidence="8 9">
    <name type="scientific">Pseudobythopirellula maris</name>
    <dbReference type="NCBI Taxonomy" id="2527991"/>
    <lineage>
        <taxon>Bacteria</taxon>
        <taxon>Pseudomonadati</taxon>
        <taxon>Planctomycetota</taxon>
        <taxon>Planctomycetia</taxon>
        <taxon>Pirellulales</taxon>
        <taxon>Lacipirellulaceae</taxon>
        <taxon>Pseudobythopirellula</taxon>
    </lineage>
</organism>
<comment type="function">
    <text evidence="5">Responsible for synthesis of pseudouridine from uracil.</text>
</comment>
<comment type="similarity">
    <text evidence="1 5">Belongs to the pseudouridine synthase RluA family.</text>
</comment>
<dbReference type="PROSITE" id="PS50889">
    <property type="entry name" value="S4"/>
    <property type="match status" value="1"/>
</dbReference>
<dbReference type="SMART" id="SM00363">
    <property type="entry name" value="S4"/>
    <property type="match status" value="1"/>
</dbReference>
<dbReference type="PANTHER" id="PTHR21600:SF44">
    <property type="entry name" value="RIBOSOMAL LARGE SUBUNIT PSEUDOURIDINE SYNTHASE D"/>
    <property type="match status" value="1"/>
</dbReference>
<dbReference type="InterPro" id="IPR036986">
    <property type="entry name" value="S4_RNA-bd_sf"/>
</dbReference>
<dbReference type="EMBL" id="SJPQ01000001">
    <property type="protein sequence ID" value="TWT90643.1"/>
    <property type="molecule type" value="Genomic_DNA"/>
</dbReference>
<comment type="catalytic activity">
    <reaction evidence="5">
        <text>a uridine in RNA = a pseudouridine in RNA</text>
        <dbReference type="Rhea" id="RHEA:48348"/>
        <dbReference type="Rhea" id="RHEA-COMP:12068"/>
        <dbReference type="Rhea" id="RHEA-COMP:12069"/>
        <dbReference type="ChEBI" id="CHEBI:65314"/>
        <dbReference type="ChEBI" id="CHEBI:65315"/>
    </reaction>
</comment>
<dbReference type="Gene3D" id="3.10.290.10">
    <property type="entry name" value="RNA-binding S4 domain"/>
    <property type="match status" value="1"/>
</dbReference>
<keyword evidence="9" id="KW-1185">Reference proteome</keyword>
<evidence type="ECO:0000256" key="5">
    <source>
        <dbReference type="RuleBase" id="RU362028"/>
    </source>
</evidence>
<dbReference type="GO" id="GO:0000455">
    <property type="term" value="P:enzyme-directed rRNA pseudouridine synthesis"/>
    <property type="evidence" value="ECO:0007669"/>
    <property type="project" value="UniProtKB-ARBA"/>
</dbReference>
<evidence type="ECO:0000256" key="4">
    <source>
        <dbReference type="PROSITE-ProRule" id="PRU00182"/>
    </source>
</evidence>
<dbReference type="InterPro" id="IPR020103">
    <property type="entry name" value="PsdUridine_synth_cat_dom_sf"/>
</dbReference>
<evidence type="ECO:0000259" key="7">
    <source>
        <dbReference type="SMART" id="SM00363"/>
    </source>
</evidence>
<dbReference type="Pfam" id="PF01479">
    <property type="entry name" value="S4"/>
    <property type="match status" value="1"/>
</dbReference>
<protein>
    <recommendedName>
        <fullName evidence="5">Pseudouridine synthase</fullName>
        <ecNumber evidence="5">5.4.99.-</ecNumber>
    </recommendedName>
</protein>
<dbReference type="Pfam" id="PF00849">
    <property type="entry name" value="PseudoU_synth_2"/>
    <property type="match status" value="1"/>
</dbReference>
<dbReference type="GO" id="GO:0003723">
    <property type="term" value="F:RNA binding"/>
    <property type="evidence" value="ECO:0007669"/>
    <property type="project" value="UniProtKB-KW"/>
</dbReference>
<dbReference type="Proteomes" id="UP000315440">
    <property type="component" value="Unassembled WGS sequence"/>
</dbReference>
<dbReference type="InterPro" id="IPR002942">
    <property type="entry name" value="S4_RNA-bd"/>
</dbReference>
<dbReference type="EC" id="5.4.99.-" evidence="5"/>